<dbReference type="Proteomes" id="UP000295741">
    <property type="component" value="Unassembled WGS sequence"/>
</dbReference>
<organism evidence="3 4">
    <name type="scientific">Sediminibacterium goheungense</name>
    <dbReference type="NCBI Taxonomy" id="1086393"/>
    <lineage>
        <taxon>Bacteria</taxon>
        <taxon>Pseudomonadati</taxon>
        <taxon>Bacteroidota</taxon>
        <taxon>Chitinophagia</taxon>
        <taxon>Chitinophagales</taxon>
        <taxon>Chitinophagaceae</taxon>
        <taxon>Sediminibacterium</taxon>
    </lineage>
</organism>
<keyword evidence="1" id="KW-0175">Coiled coil</keyword>
<evidence type="ECO:0000313" key="4">
    <source>
        <dbReference type="Proteomes" id="UP000295741"/>
    </source>
</evidence>
<keyword evidence="2" id="KW-1133">Transmembrane helix</keyword>
<evidence type="ECO:0000256" key="1">
    <source>
        <dbReference type="SAM" id="Coils"/>
    </source>
</evidence>
<keyword evidence="2" id="KW-0472">Membrane</keyword>
<feature type="transmembrane region" description="Helical" evidence="2">
    <location>
        <begin position="44"/>
        <end position="65"/>
    </location>
</feature>
<evidence type="ECO:0000256" key="2">
    <source>
        <dbReference type="SAM" id="Phobius"/>
    </source>
</evidence>
<keyword evidence="2" id="KW-0812">Transmembrane</keyword>
<dbReference type="Pfam" id="PF14362">
    <property type="entry name" value="DUF4407"/>
    <property type="match status" value="1"/>
</dbReference>
<accession>A0A4V3C3U5</accession>
<feature type="transmembrane region" description="Helical" evidence="2">
    <location>
        <begin position="71"/>
        <end position="88"/>
    </location>
</feature>
<protein>
    <submittedName>
        <fullName evidence="3">Uncharacterized protein DUF4407</fullName>
    </submittedName>
</protein>
<comment type="caution">
    <text evidence="3">The sequence shown here is derived from an EMBL/GenBank/DDBJ whole genome shotgun (WGS) entry which is preliminary data.</text>
</comment>
<dbReference type="EMBL" id="SNWP01000017">
    <property type="protein sequence ID" value="TDO23388.1"/>
    <property type="molecule type" value="Genomic_DNA"/>
</dbReference>
<dbReference type="RefSeq" id="WP_133475859.1">
    <property type="nucleotide sequence ID" value="NZ_SNWP01000017.1"/>
</dbReference>
<proteinExistence type="predicted"/>
<keyword evidence="4" id="KW-1185">Reference proteome</keyword>
<sequence length="399" mass="45605">MLEKTQALSDGETNAPTRLQQLLWWLATAEKELLNTCVIDRNRYAIVGMTVMGTWLFATLAWTYFFSTVTGSWIAAILLGIFMGGIILSIDRALIKGISGNSKKKAIPLLFRTLLALTIGIFMAQPALLYLFDKEIKVQVSIDNEQRKKEKRASQDSVYASTKKELTDQRNQLQLQLNTRYAEVSAARDSFISETDGTGGSRKIGLKDIAQTKERAYLQLDANYKTLENQLQPQITRVDSQLLVLEKNIQQEQAHFEALLNNGFITRIEALNNLVNNNNSVAYRYYLLVAILMLIELMPVIAKTLLPDGSYDEKVRLREALEKELTLKNHERELALKELHNQSAFEQDTQFIKDALKEADSERRKKMKEQITSWQTGNNSTLDATWQKMKRDTFLQQEE</sequence>
<evidence type="ECO:0000313" key="3">
    <source>
        <dbReference type="EMBL" id="TDO23388.1"/>
    </source>
</evidence>
<feature type="coiled-coil region" evidence="1">
    <location>
        <begin position="210"/>
        <end position="262"/>
    </location>
</feature>
<gene>
    <name evidence="3" type="ORF">BC659_3393</name>
</gene>
<dbReference type="InterPro" id="IPR025519">
    <property type="entry name" value="DUF4407"/>
</dbReference>
<feature type="transmembrane region" description="Helical" evidence="2">
    <location>
        <begin position="109"/>
        <end position="132"/>
    </location>
</feature>
<name>A0A4V3C3U5_9BACT</name>
<dbReference type="OrthoDB" id="646640at2"/>
<dbReference type="AlphaFoldDB" id="A0A4V3C3U5"/>
<reference evidence="3 4" key="1">
    <citation type="submission" date="2019-03" db="EMBL/GenBank/DDBJ databases">
        <title>Genomic Encyclopedia of Archaeal and Bacterial Type Strains, Phase II (KMG-II): from individual species to whole genera.</title>
        <authorList>
            <person name="Goeker M."/>
        </authorList>
    </citation>
    <scope>NUCLEOTIDE SEQUENCE [LARGE SCALE GENOMIC DNA]</scope>
    <source>
        <strain evidence="3 4">DSM 28323</strain>
    </source>
</reference>
<feature type="transmembrane region" description="Helical" evidence="2">
    <location>
        <begin position="285"/>
        <end position="306"/>
    </location>
</feature>